<evidence type="ECO:0000313" key="7">
    <source>
        <dbReference type="Proteomes" id="UP001381693"/>
    </source>
</evidence>
<dbReference type="SUPFAM" id="SSF56574">
    <property type="entry name" value="Serpins"/>
    <property type="match status" value="1"/>
</dbReference>
<dbReference type="InterPro" id="IPR023796">
    <property type="entry name" value="Serpin_dom"/>
</dbReference>
<keyword evidence="4" id="KW-0732">Signal</keyword>
<evidence type="ECO:0000256" key="4">
    <source>
        <dbReference type="SAM" id="SignalP"/>
    </source>
</evidence>
<keyword evidence="2" id="KW-0722">Serine protease inhibitor</keyword>
<feature type="domain" description="Serpin" evidence="5">
    <location>
        <begin position="46"/>
        <end position="406"/>
    </location>
</feature>
<organism evidence="6 7">
    <name type="scientific">Halocaridina rubra</name>
    <name type="common">Hawaiian red shrimp</name>
    <dbReference type="NCBI Taxonomy" id="373956"/>
    <lineage>
        <taxon>Eukaryota</taxon>
        <taxon>Metazoa</taxon>
        <taxon>Ecdysozoa</taxon>
        <taxon>Arthropoda</taxon>
        <taxon>Crustacea</taxon>
        <taxon>Multicrustacea</taxon>
        <taxon>Malacostraca</taxon>
        <taxon>Eumalacostraca</taxon>
        <taxon>Eucarida</taxon>
        <taxon>Decapoda</taxon>
        <taxon>Pleocyemata</taxon>
        <taxon>Caridea</taxon>
        <taxon>Atyoidea</taxon>
        <taxon>Atyidae</taxon>
        <taxon>Halocaridina</taxon>
    </lineage>
</organism>
<dbReference type="GO" id="GO:0004867">
    <property type="term" value="F:serine-type endopeptidase inhibitor activity"/>
    <property type="evidence" value="ECO:0007669"/>
    <property type="project" value="UniProtKB-KW"/>
</dbReference>
<sequence length="414" mass="46476">MKTLLVLATLLGIGMSFPGPLTPTVRFQARRQTNIRLGDLIQEFALDMSSDLWEKPSSVVFSPLSITSLLSVLMMGASGATKQQLHNALYYPSSVGDDVIHRSFQSLAHSLGSSNSDVIINMASRLFLQSGASILSNFTQDAQNYYDATVRTLQFRSDPLGSMNAINNWVNRNTNGKIPQLLTQPMSPDTIFVAANTVYFNGAWENPFDEFSTHDGIFNTGKTNITVPMMRTTMKVPYIFIRELNAEMIALPYKGKQFAMFFIVPKGPIEDRVLQEVEFALDADTLNRYIGEMKNSTRAIAVPRMRLDYKTYLKENLQRLNINLMFDSIRADFSKLTANDHVWVDDMIHQTVVEITETGTEAAAATATSLNRIGTSNSFEVNRPSLFFIRHLSSGLPLFWGRIIEPQPLYAQRQ</sequence>
<comment type="similarity">
    <text evidence="3">Belongs to the serpin family.</text>
</comment>
<evidence type="ECO:0000259" key="5">
    <source>
        <dbReference type="SMART" id="SM00093"/>
    </source>
</evidence>
<dbReference type="InterPro" id="IPR000215">
    <property type="entry name" value="Serpin_fam"/>
</dbReference>
<evidence type="ECO:0000256" key="3">
    <source>
        <dbReference type="RuleBase" id="RU000411"/>
    </source>
</evidence>
<dbReference type="InterPro" id="IPR042178">
    <property type="entry name" value="Serpin_sf_1"/>
</dbReference>
<dbReference type="PANTHER" id="PTHR11461:SF342">
    <property type="entry name" value="SERINE PROTEASE INHIBITOR 28DC"/>
    <property type="match status" value="1"/>
</dbReference>
<evidence type="ECO:0000256" key="2">
    <source>
        <dbReference type="ARBA" id="ARBA00022900"/>
    </source>
</evidence>
<protein>
    <recommendedName>
        <fullName evidence="5">Serpin domain-containing protein</fullName>
    </recommendedName>
</protein>
<dbReference type="InterPro" id="IPR042185">
    <property type="entry name" value="Serpin_sf_2"/>
</dbReference>
<dbReference type="Gene3D" id="2.30.39.10">
    <property type="entry name" value="Alpha-1-antitrypsin, domain 1"/>
    <property type="match status" value="1"/>
</dbReference>
<dbReference type="SMART" id="SM00093">
    <property type="entry name" value="SERPIN"/>
    <property type="match status" value="1"/>
</dbReference>
<dbReference type="PANTHER" id="PTHR11461">
    <property type="entry name" value="SERINE PROTEASE INHIBITOR, SERPIN"/>
    <property type="match status" value="1"/>
</dbReference>
<name>A0AAN8ZZV5_HALRR</name>
<accession>A0AAN8ZZV5</accession>
<dbReference type="Proteomes" id="UP001381693">
    <property type="component" value="Unassembled WGS sequence"/>
</dbReference>
<dbReference type="Pfam" id="PF00079">
    <property type="entry name" value="Serpin"/>
    <property type="match status" value="1"/>
</dbReference>
<dbReference type="CDD" id="cd00172">
    <property type="entry name" value="serpin"/>
    <property type="match status" value="1"/>
</dbReference>
<comment type="caution">
    <text evidence="6">The sequence shown here is derived from an EMBL/GenBank/DDBJ whole genome shotgun (WGS) entry which is preliminary data.</text>
</comment>
<proteinExistence type="inferred from homology"/>
<evidence type="ECO:0000313" key="6">
    <source>
        <dbReference type="EMBL" id="KAK7074961.1"/>
    </source>
</evidence>
<reference evidence="6 7" key="1">
    <citation type="submission" date="2023-11" db="EMBL/GenBank/DDBJ databases">
        <title>Halocaridina rubra genome assembly.</title>
        <authorList>
            <person name="Smith C."/>
        </authorList>
    </citation>
    <scope>NUCLEOTIDE SEQUENCE [LARGE SCALE GENOMIC DNA]</scope>
    <source>
        <strain evidence="6">EP-1</strain>
        <tissue evidence="6">Whole</tissue>
    </source>
</reference>
<feature type="chain" id="PRO_5043028128" description="Serpin domain-containing protein" evidence="4">
    <location>
        <begin position="17"/>
        <end position="414"/>
    </location>
</feature>
<dbReference type="AlphaFoldDB" id="A0AAN8ZZV5"/>
<keyword evidence="1" id="KW-0646">Protease inhibitor</keyword>
<keyword evidence="7" id="KW-1185">Reference proteome</keyword>
<dbReference type="GO" id="GO:0005615">
    <property type="term" value="C:extracellular space"/>
    <property type="evidence" value="ECO:0007669"/>
    <property type="project" value="InterPro"/>
</dbReference>
<dbReference type="EMBL" id="JAXCGZ010011402">
    <property type="protein sequence ID" value="KAK7074961.1"/>
    <property type="molecule type" value="Genomic_DNA"/>
</dbReference>
<dbReference type="Gene3D" id="3.30.497.10">
    <property type="entry name" value="Antithrombin, subunit I, domain 2"/>
    <property type="match status" value="1"/>
</dbReference>
<evidence type="ECO:0000256" key="1">
    <source>
        <dbReference type="ARBA" id="ARBA00022690"/>
    </source>
</evidence>
<gene>
    <name evidence="6" type="ORF">SK128_012667</name>
</gene>
<feature type="signal peptide" evidence="4">
    <location>
        <begin position="1"/>
        <end position="16"/>
    </location>
</feature>
<dbReference type="InterPro" id="IPR036186">
    <property type="entry name" value="Serpin_sf"/>
</dbReference>